<feature type="domain" description="DUF374" evidence="1">
    <location>
        <begin position="66"/>
        <end position="136"/>
    </location>
</feature>
<protein>
    <submittedName>
        <fullName evidence="2">DUF374 domain-containing protein</fullName>
    </submittedName>
</protein>
<organism evidence="2 3">
    <name type="scientific">Labrys neptuniae</name>
    <dbReference type="NCBI Taxonomy" id="376174"/>
    <lineage>
        <taxon>Bacteria</taxon>
        <taxon>Pseudomonadati</taxon>
        <taxon>Pseudomonadota</taxon>
        <taxon>Alphaproteobacteria</taxon>
        <taxon>Hyphomicrobiales</taxon>
        <taxon>Xanthobacteraceae</taxon>
        <taxon>Labrys</taxon>
    </lineage>
</organism>
<dbReference type="RefSeq" id="WP_311935795.1">
    <property type="nucleotide sequence ID" value="NZ_JAVSCS010000013.1"/>
</dbReference>
<dbReference type="Pfam" id="PF04028">
    <property type="entry name" value="DUF374"/>
    <property type="match status" value="1"/>
</dbReference>
<evidence type="ECO:0000313" key="2">
    <source>
        <dbReference type="EMBL" id="MEW9309165.1"/>
    </source>
</evidence>
<evidence type="ECO:0000259" key="1">
    <source>
        <dbReference type="Pfam" id="PF04028"/>
    </source>
</evidence>
<accession>A0ABV3PU46</accession>
<comment type="caution">
    <text evidence="2">The sequence shown here is derived from an EMBL/GenBank/DDBJ whole genome shotgun (WGS) entry which is preliminary data.</text>
</comment>
<dbReference type="InterPro" id="IPR007172">
    <property type="entry name" value="DUF374"/>
</dbReference>
<reference evidence="2 3" key="1">
    <citation type="submission" date="2024-07" db="EMBL/GenBank/DDBJ databases">
        <title>Description of Labrys sedimenti sp. nov., isolated from a diclofenac-degrading enrichment culture.</title>
        <authorList>
            <person name="Tancsics A."/>
            <person name="Csepanyi A."/>
        </authorList>
    </citation>
    <scope>NUCLEOTIDE SEQUENCE [LARGE SCALE GENOMIC DNA]</scope>
    <source>
        <strain evidence="2 3">LMG 23578</strain>
    </source>
</reference>
<dbReference type="EMBL" id="JBFNQD010000012">
    <property type="protein sequence ID" value="MEW9309165.1"/>
    <property type="molecule type" value="Genomic_DNA"/>
</dbReference>
<dbReference type="Proteomes" id="UP001555786">
    <property type="component" value="Unassembled WGS sequence"/>
</dbReference>
<keyword evidence="3" id="KW-1185">Reference proteome</keyword>
<sequence length="227" mass="24348">MIRRKQWAARAAGYGLHAYISGVMRTTRFAPLPGEQRPWERTDGSFIALTWHGQQMLSVAALRGAPRTSVLVSLHFDGSVIATALARAGYGTIRGSGTQTRAKIRGKCGIPAFLAMRQALETGTNVLMTADVPKVARVAGKGAVQLARATGRPIFLFAAVTSARIDLDNWDKASLVLPFGRGCVLWSEALTVASDADAAEIDAVSHRITMGLDDLHAEAHRRLRSGS</sequence>
<evidence type="ECO:0000313" key="3">
    <source>
        <dbReference type="Proteomes" id="UP001555786"/>
    </source>
</evidence>
<name>A0ABV3PU46_9HYPH</name>
<proteinExistence type="predicted"/>
<gene>
    <name evidence="2" type="ORF">ABXS05_26690</name>
</gene>